<protein>
    <submittedName>
        <fullName evidence="7">Metallophosphoesterase</fullName>
    </submittedName>
</protein>
<dbReference type="SUPFAM" id="SSF56300">
    <property type="entry name" value="Metallo-dependent phosphatases"/>
    <property type="match status" value="1"/>
</dbReference>
<comment type="cofactor">
    <cofactor evidence="1">
        <name>a divalent metal cation</name>
        <dbReference type="ChEBI" id="CHEBI:60240"/>
    </cofactor>
</comment>
<dbReference type="Gene3D" id="3.60.21.10">
    <property type="match status" value="1"/>
</dbReference>
<dbReference type="InterPro" id="IPR004843">
    <property type="entry name" value="Calcineurin-like_PHP"/>
</dbReference>
<proteinExistence type="inferred from homology"/>
<dbReference type="FunFam" id="3.60.21.10:FF:000028">
    <property type="entry name" value="Putative metallophosphoesterase"/>
    <property type="match status" value="1"/>
</dbReference>
<reference evidence="7 8" key="1">
    <citation type="journal article" date="2004" name="Extremophiles">
        <title>Halobacillus locisalis sp. nov., a halophilic bacterium isolated from a marine solar saltern of the Yellow Sea in Korea.</title>
        <authorList>
            <person name="Yoon J.H."/>
            <person name="Kang K.H."/>
            <person name="Oh T.K."/>
            <person name="Park Y.H."/>
        </authorList>
    </citation>
    <scope>NUCLEOTIDE SEQUENCE [LARGE SCALE GENOMIC DNA]</scope>
    <source>
        <strain evidence="7 8">KCTC 3788</strain>
    </source>
</reference>
<keyword evidence="8" id="KW-1185">Reference proteome</keyword>
<gene>
    <name evidence="7" type="ORF">H0266_05485</name>
</gene>
<keyword evidence="5" id="KW-1133">Transmembrane helix</keyword>
<dbReference type="RefSeq" id="WP_181471357.1">
    <property type="nucleotide sequence ID" value="NZ_JACEFG010000001.1"/>
</dbReference>
<feature type="transmembrane region" description="Helical" evidence="5">
    <location>
        <begin position="12"/>
        <end position="30"/>
    </location>
</feature>
<comment type="similarity">
    <text evidence="4">Belongs to the metallophosphoesterase superfamily.</text>
</comment>
<evidence type="ECO:0000256" key="5">
    <source>
        <dbReference type="SAM" id="Phobius"/>
    </source>
</evidence>
<evidence type="ECO:0000256" key="1">
    <source>
        <dbReference type="ARBA" id="ARBA00001968"/>
    </source>
</evidence>
<dbReference type="GO" id="GO:0046872">
    <property type="term" value="F:metal ion binding"/>
    <property type="evidence" value="ECO:0007669"/>
    <property type="project" value="UniProtKB-KW"/>
</dbReference>
<dbReference type="Pfam" id="PF00149">
    <property type="entry name" value="Metallophos"/>
    <property type="match status" value="1"/>
</dbReference>
<accession>A0A838CRG9</accession>
<dbReference type="InterPro" id="IPR029052">
    <property type="entry name" value="Metallo-depent_PP-like"/>
</dbReference>
<dbReference type="CDD" id="cd07385">
    <property type="entry name" value="MPP_YkuE_C"/>
    <property type="match status" value="1"/>
</dbReference>
<evidence type="ECO:0000259" key="6">
    <source>
        <dbReference type="Pfam" id="PF00149"/>
    </source>
</evidence>
<dbReference type="EMBL" id="JACEFG010000001">
    <property type="protein sequence ID" value="MBA2174355.1"/>
    <property type="molecule type" value="Genomic_DNA"/>
</dbReference>
<evidence type="ECO:0000256" key="2">
    <source>
        <dbReference type="ARBA" id="ARBA00022723"/>
    </source>
</evidence>
<dbReference type="GO" id="GO:0016020">
    <property type="term" value="C:membrane"/>
    <property type="evidence" value="ECO:0007669"/>
    <property type="project" value="GOC"/>
</dbReference>
<dbReference type="GO" id="GO:0008758">
    <property type="term" value="F:UDP-2,3-diacylglucosamine hydrolase activity"/>
    <property type="evidence" value="ECO:0007669"/>
    <property type="project" value="TreeGrafter"/>
</dbReference>
<dbReference type="PANTHER" id="PTHR31302:SF25">
    <property type="entry name" value="PHOSPHOESTERASE"/>
    <property type="match status" value="1"/>
</dbReference>
<dbReference type="GO" id="GO:0009245">
    <property type="term" value="P:lipid A biosynthetic process"/>
    <property type="evidence" value="ECO:0007669"/>
    <property type="project" value="TreeGrafter"/>
</dbReference>
<dbReference type="PANTHER" id="PTHR31302">
    <property type="entry name" value="TRANSMEMBRANE PROTEIN WITH METALLOPHOSPHOESTERASE DOMAIN-RELATED"/>
    <property type="match status" value="1"/>
</dbReference>
<comment type="caution">
    <text evidence="7">The sequence shown here is derived from an EMBL/GenBank/DDBJ whole genome shotgun (WGS) entry which is preliminary data.</text>
</comment>
<keyword evidence="2" id="KW-0479">Metal-binding</keyword>
<feature type="domain" description="Calcineurin-like phosphoesterase" evidence="6">
    <location>
        <begin position="57"/>
        <end position="222"/>
    </location>
</feature>
<sequence length="285" mass="32360">MAITRRTFIKNIARSVIGVFGVSGFSYYYARYLEPEMLTVNHHSIHHPSIPEAFESFKIVQFSDTHIGFHYDLTQLQRTIQTINQQNPDIIVFTGDLVDKPHMYPFDPDLPSLLNKLHAPYGKYWIYGNHDHGGYGTEKIHQVMKDGGFTLLQNNHVRIHKGDSQFVLVGLDDVLLGQPDLPKALTGVVPSLFTILLVHEPDGADHYQSYPIDIQLSGHSHGGQIQLPVFGYLVTPPMAEKYVEGHYKLKNLDLFVSRGLGTTRLPYRFLCRPEISVFHLQLAKV</sequence>
<keyword evidence="5" id="KW-0812">Transmembrane</keyword>
<keyword evidence="3" id="KW-0378">Hydrolase</keyword>
<dbReference type="AlphaFoldDB" id="A0A838CRG9"/>
<evidence type="ECO:0000256" key="3">
    <source>
        <dbReference type="ARBA" id="ARBA00022801"/>
    </source>
</evidence>
<name>A0A838CRG9_9BACI</name>
<evidence type="ECO:0000313" key="8">
    <source>
        <dbReference type="Proteomes" id="UP000571017"/>
    </source>
</evidence>
<evidence type="ECO:0000256" key="4">
    <source>
        <dbReference type="ARBA" id="ARBA00061089"/>
    </source>
</evidence>
<keyword evidence="5" id="KW-0472">Membrane</keyword>
<organism evidence="7 8">
    <name type="scientific">Halobacillus locisalis</name>
    <dbReference type="NCBI Taxonomy" id="220753"/>
    <lineage>
        <taxon>Bacteria</taxon>
        <taxon>Bacillati</taxon>
        <taxon>Bacillota</taxon>
        <taxon>Bacilli</taxon>
        <taxon>Bacillales</taxon>
        <taxon>Bacillaceae</taxon>
        <taxon>Halobacillus</taxon>
    </lineage>
</organism>
<dbReference type="Proteomes" id="UP000571017">
    <property type="component" value="Unassembled WGS sequence"/>
</dbReference>
<evidence type="ECO:0000313" key="7">
    <source>
        <dbReference type="EMBL" id="MBA2174355.1"/>
    </source>
</evidence>
<dbReference type="InterPro" id="IPR051158">
    <property type="entry name" value="Metallophosphoesterase_sf"/>
</dbReference>